<proteinExistence type="predicted"/>
<dbReference type="InterPro" id="IPR012902">
    <property type="entry name" value="N_methyl_site"/>
</dbReference>
<evidence type="ECO:0000313" key="7">
    <source>
        <dbReference type="EMBL" id="TWI69752.1"/>
    </source>
</evidence>
<dbReference type="Pfam" id="PF07963">
    <property type="entry name" value="N_methyl"/>
    <property type="match status" value="1"/>
</dbReference>
<name>A0A562RL19_9BURK</name>
<dbReference type="OrthoDB" id="8758362at2"/>
<evidence type="ECO:0000256" key="4">
    <source>
        <dbReference type="ARBA" id="ARBA00022989"/>
    </source>
</evidence>
<comment type="subcellular location">
    <subcellularLocation>
        <location evidence="1">Membrane</location>
        <topology evidence="1">Single-pass membrane protein</topology>
    </subcellularLocation>
</comment>
<dbReference type="PANTHER" id="PTHR30093:SF44">
    <property type="entry name" value="TYPE II SECRETION SYSTEM CORE PROTEIN G"/>
    <property type="match status" value="1"/>
</dbReference>
<keyword evidence="3 6" id="KW-0812">Transmembrane</keyword>
<dbReference type="GO" id="GO:0015627">
    <property type="term" value="C:type II protein secretion system complex"/>
    <property type="evidence" value="ECO:0007669"/>
    <property type="project" value="InterPro"/>
</dbReference>
<evidence type="ECO:0000256" key="6">
    <source>
        <dbReference type="SAM" id="Phobius"/>
    </source>
</evidence>
<dbReference type="PANTHER" id="PTHR30093">
    <property type="entry name" value="GENERAL SECRETION PATHWAY PROTEIN G"/>
    <property type="match status" value="1"/>
</dbReference>
<dbReference type="NCBIfam" id="TIGR02532">
    <property type="entry name" value="IV_pilin_GFxxxE"/>
    <property type="match status" value="1"/>
</dbReference>
<dbReference type="EMBL" id="VLLB01000001">
    <property type="protein sequence ID" value="TWI69752.1"/>
    <property type="molecule type" value="Genomic_DNA"/>
</dbReference>
<dbReference type="PRINTS" id="PR00813">
    <property type="entry name" value="BCTERIALGSPG"/>
</dbReference>
<keyword evidence="4 6" id="KW-1133">Transmembrane helix</keyword>
<dbReference type="Proteomes" id="UP000318431">
    <property type="component" value="Unassembled WGS sequence"/>
</dbReference>
<dbReference type="InterPro" id="IPR000983">
    <property type="entry name" value="Bac_GSPG_pilin"/>
</dbReference>
<dbReference type="PROSITE" id="PS00409">
    <property type="entry name" value="PROKAR_NTER_METHYL"/>
    <property type="match status" value="1"/>
</dbReference>
<dbReference type="SUPFAM" id="SSF54523">
    <property type="entry name" value="Pili subunits"/>
    <property type="match status" value="1"/>
</dbReference>
<comment type="caution">
    <text evidence="7">The sequence shown here is derived from an EMBL/GenBank/DDBJ whole genome shotgun (WGS) entry which is preliminary data.</text>
</comment>
<keyword evidence="5 6" id="KW-0472">Membrane</keyword>
<dbReference type="RefSeq" id="WP_145647490.1">
    <property type="nucleotide sequence ID" value="NZ_VLLB01000001.1"/>
</dbReference>
<reference evidence="7 8" key="1">
    <citation type="journal article" date="2015" name="Stand. Genomic Sci.">
        <title>Genomic Encyclopedia of Bacterial and Archaeal Type Strains, Phase III: the genomes of soil and plant-associated and newly described type strains.</title>
        <authorList>
            <person name="Whitman W.B."/>
            <person name="Woyke T."/>
            <person name="Klenk H.P."/>
            <person name="Zhou Y."/>
            <person name="Lilburn T.G."/>
            <person name="Beck B.J."/>
            <person name="De Vos P."/>
            <person name="Vandamme P."/>
            <person name="Eisen J.A."/>
            <person name="Garrity G."/>
            <person name="Hugenholtz P."/>
            <person name="Kyrpides N.C."/>
        </authorList>
    </citation>
    <scope>NUCLEOTIDE SEQUENCE [LARGE SCALE GENOMIC DNA]</scope>
    <source>
        <strain evidence="7 8">CGMCC 1.10822</strain>
    </source>
</reference>
<evidence type="ECO:0000313" key="8">
    <source>
        <dbReference type="Proteomes" id="UP000318431"/>
    </source>
</evidence>
<evidence type="ECO:0000256" key="3">
    <source>
        <dbReference type="ARBA" id="ARBA00022692"/>
    </source>
</evidence>
<accession>A0A562RL19</accession>
<dbReference type="Gene3D" id="3.30.700.10">
    <property type="entry name" value="Glycoprotein, Type 4 Pilin"/>
    <property type="match status" value="1"/>
</dbReference>
<evidence type="ECO:0000256" key="1">
    <source>
        <dbReference type="ARBA" id="ARBA00004167"/>
    </source>
</evidence>
<dbReference type="GO" id="GO:0016020">
    <property type="term" value="C:membrane"/>
    <property type="evidence" value="ECO:0007669"/>
    <property type="project" value="UniProtKB-SubCell"/>
</dbReference>
<dbReference type="AlphaFoldDB" id="A0A562RL19"/>
<feature type="transmembrane region" description="Helical" evidence="6">
    <location>
        <begin position="21"/>
        <end position="42"/>
    </location>
</feature>
<organism evidence="7 8">
    <name type="scientific">Pseudoduganella lurida</name>
    <dbReference type="NCBI Taxonomy" id="1036180"/>
    <lineage>
        <taxon>Bacteria</taxon>
        <taxon>Pseudomonadati</taxon>
        <taxon>Pseudomonadota</taxon>
        <taxon>Betaproteobacteria</taxon>
        <taxon>Burkholderiales</taxon>
        <taxon>Oxalobacteraceae</taxon>
        <taxon>Telluria group</taxon>
        <taxon>Pseudoduganella</taxon>
    </lineage>
</organism>
<evidence type="ECO:0000256" key="5">
    <source>
        <dbReference type="ARBA" id="ARBA00023136"/>
    </source>
</evidence>
<sequence length="191" mass="19516">MSKTQNPSKTFKRAIQAGFTLIELLIVVIILAILAAIAIPQFTASTVDAQQAALDANLTAVRNSLEQYRAQHGGTYPGNAAATGAGAACTGTAGTGGAGTLLAMTAQLTQPSNATGQTCSIANATFRFGPYLRQGVPTEPVSNSAAVAFSATGAPIAPTADTPGWAYDAMSGQFIKNSNLADPNARNYNLH</sequence>
<gene>
    <name evidence="7" type="ORF">IP91_00825</name>
</gene>
<dbReference type="InterPro" id="IPR045584">
    <property type="entry name" value="Pilin-like"/>
</dbReference>
<evidence type="ECO:0000256" key="2">
    <source>
        <dbReference type="ARBA" id="ARBA00022481"/>
    </source>
</evidence>
<dbReference type="GO" id="GO:0015628">
    <property type="term" value="P:protein secretion by the type II secretion system"/>
    <property type="evidence" value="ECO:0007669"/>
    <property type="project" value="InterPro"/>
</dbReference>
<keyword evidence="2" id="KW-0488">Methylation</keyword>
<protein>
    <submittedName>
        <fullName evidence="7">General secretion pathway protein G</fullName>
    </submittedName>
</protein>
<keyword evidence="8" id="KW-1185">Reference proteome</keyword>